<evidence type="ECO:0000313" key="5">
    <source>
        <dbReference type="EMBL" id="MFC0409805.1"/>
    </source>
</evidence>
<organism evidence="5 6">
    <name type="scientific">Roseomonas elaeocarpi</name>
    <dbReference type="NCBI Taxonomy" id="907779"/>
    <lineage>
        <taxon>Bacteria</taxon>
        <taxon>Pseudomonadati</taxon>
        <taxon>Pseudomonadota</taxon>
        <taxon>Alphaproteobacteria</taxon>
        <taxon>Acetobacterales</taxon>
        <taxon>Roseomonadaceae</taxon>
        <taxon>Roseomonas</taxon>
    </lineage>
</organism>
<dbReference type="Gene3D" id="3.30.50.10">
    <property type="entry name" value="Erythroid Transcription Factor GATA-1, subunit A"/>
    <property type="match status" value="1"/>
</dbReference>
<gene>
    <name evidence="3" type="primary">yacG</name>
    <name evidence="5" type="ORF">ACFFGY_16255</name>
</gene>
<reference evidence="5 6" key="1">
    <citation type="submission" date="2024-09" db="EMBL/GenBank/DDBJ databases">
        <authorList>
            <person name="Sun Q."/>
            <person name="Mori K."/>
        </authorList>
    </citation>
    <scope>NUCLEOTIDE SEQUENCE [LARGE SCALE GENOMIC DNA]</scope>
    <source>
        <strain evidence="5 6">TBRC 5777</strain>
    </source>
</reference>
<dbReference type="PANTHER" id="PTHR36150">
    <property type="entry name" value="DNA GYRASE INHIBITOR YACG"/>
    <property type="match status" value="1"/>
</dbReference>
<dbReference type="HAMAP" id="MF_00649">
    <property type="entry name" value="DNA_gyrase_inhibitor_YacG"/>
    <property type="match status" value="1"/>
</dbReference>
<dbReference type="Proteomes" id="UP001589865">
    <property type="component" value="Unassembled WGS sequence"/>
</dbReference>
<feature type="binding site" evidence="3">
    <location>
        <position position="34"/>
    </location>
    <ligand>
        <name>Zn(2+)</name>
        <dbReference type="ChEBI" id="CHEBI:29105"/>
    </ligand>
</feature>
<comment type="subunit">
    <text evidence="3">Interacts with GyrB.</text>
</comment>
<evidence type="ECO:0000256" key="3">
    <source>
        <dbReference type="HAMAP-Rule" id="MF_00649"/>
    </source>
</evidence>
<keyword evidence="6" id="KW-1185">Reference proteome</keyword>
<accession>A0ABV6JWF8</accession>
<comment type="caution">
    <text evidence="5">The sequence shown here is derived from an EMBL/GenBank/DDBJ whole genome shotgun (WGS) entry which is preliminary data.</text>
</comment>
<dbReference type="Pfam" id="PF03884">
    <property type="entry name" value="YacG"/>
    <property type="match status" value="1"/>
</dbReference>
<dbReference type="PANTHER" id="PTHR36150:SF1">
    <property type="entry name" value="DNA GYRASE INHIBITOR YACG"/>
    <property type="match status" value="1"/>
</dbReference>
<dbReference type="InterPro" id="IPR005584">
    <property type="entry name" value="DNA_gyrase_inhibitor_YacG"/>
</dbReference>
<evidence type="ECO:0000256" key="1">
    <source>
        <dbReference type="ARBA" id="ARBA00022723"/>
    </source>
</evidence>
<dbReference type="SUPFAM" id="SSF57716">
    <property type="entry name" value="Glucocorticoid receptor-like (DNA-binding domain)"/>
    <property type="match status" value="1"/>
</dbReference>
<dbReference type="InterPro" id="IPR013088">
    <property type="entry name" value="Znf_NHR/GATA"/>
</dbReference>
<feature type="binding site" evidence="3">
    <location>
        <position position="49"/>
    </location>
    <ligand>
        <name>Zn(2+)</name>
        <dbReference type="ChEBI" id="CHEBI:29105"/>
    </ligand>
</feature>
<dbReference type="RefSeq" id="WP_377045548.1">
    <property type="nucleotide sequence ID" value="NZ_JBHLUN010000010.1"/>
</dbReference>
<comment type="function">
    <text evidence="3">Inhibits all the catalytic activities of DNA gyrase by preventing its interaction with DNA. Acts by binding directly to the C-terminal domain of GyrB, which probably disrupts DNA binding by the gyrase.</text>
</comment>
<proteinExistence type="inferred from homology"/>
<evidence type="ECO:0000256" key="2">
    <source>
        <dbReference type="ARBA" id="ARBA00022833"/>
    </source>
</evidence>
<dbReference type="EMBL" id="JBHLUN010000010">
    <property type="protein sequence ID" value="MFC0409805.1"/>
    <property type="molecule type" value="Genomic_DNA"/>
</dbReference>
<evidence type="ECO:0000256" key="4">
    <source>
        <dbReference type="SAM" id="MobiDB-lite"/>
    </source>
</evidence>
<comment type="cofactor">
    <cofactor evidence="3">
        <name>Zn(2+)</name>
        <dbReference type="ChEBI" id="CHEBI:29105"/>
    </cofactor>
    <text evidence="3">Binds 1 zinc ion.</text>
</comment>
<keyword evidence="2 3" id="KW-0862">Zinc</keyword>
<comment type="similarity">
    <text evidence="3">Belongs to the DNA gyrase inhibitor YacG family.</text>
</comment>
<name>A0ABV6JWF8_9PROT</name>
<protein>
    <recommendedName>
        <fullName evidence="3">DNA gyrase inhibitor YacG</fullName>
    </recommendedName>
</protein>
<keyword evidence="1 3" id="KW-0479">Metal-binding</keyword>
<feature type="region of interest" description="Disordered" evidence="4">
    <location>
        <begin position="1"/>
        <end position="32"/>
    </location>
</feature>
<feature type="binding site" evidence="3">
    <location>
        <position position="37"/>
    </location>
    <ligand>
        <name>Zn(2+)</name>
        <dbReference type="ChEBI" id="CHEBI:29105"/>
    </ligand>
</feature>
<feature type="binding site" evidence="3">
    <location>
        <position position="53"/>
    </location>
    <ligand>
        <name>Zn(2+)</name>
        <dbReference type="ChEBI" id="CHEBI:29105"/>
    </ligand>
</feature>
<sequence length="80" mass="8526">MPDAKKPAPGSGEAAIPQIPRPGAWGGKTTAPSCPICGRPAIPEQRPFCSARCRQIDLSHWLTGRYSIPGESLGEEEPED</sequence>
<evidence type="ECO:0000313" key="6">
    <source>
        <dbReference type="Proteomes" id="UP001589865"/>
    </source>
</evidence>